<dbReference type="AlphaFoldDB" id="A0A7J3SKR9"/>
<dbReference type="PANTHER" id="PTHR40730:SF3">
    <property type="entry name" value="HTH CRO_C1-TYPE DOMAIN-CONTAINING PROTEIN"/>
    <property type="match status" value="1"/>
</dbReference>
<accession>A0A7J3SKR9</accession>
<organism evidence="1">
    <name type="scientific">Fervidicoccus fontis</name>
    <dbReference type="NCBI Taxonomy" id="683846"/>
    <lineage>
        <taxon>Archaea</taxon>
        <taxon>Thermoproteota</taxon>
        <taxon>Thermoprotei</taxon>
        <taxon>Fervidicoccales</taxon>
        <taxon>Fervidicoccaceae</taxon>
        <taxon>Fervidicoccus</taxon>
    </lineage>
</organism>
<evidence type="ECO:0000313" key="1">
    <source>
        <dbReference type="EMBL" id="HGZ60174.1"/>
    </source>
</evidence>
<dbReference type="PANTHER" id="PTHR40730">
    <property type="entry name" value="TRANSCRIPTIONAL REGULATOR PROTEIN-LIKE PROTEIN"/>
    <property type="match status" value="1"/>
</dbReference>
<proteinExistence type="predicted"/>
<dbReference type="EMBL" id="DTLS01000085">
    <property type="protein sequence ID" value="HGZ60174.1"/>
    <property type="molecule type" value="Genomic_DNA"/>
</dbReference>
<gene>
    <name evidence="1" type="ORF">ENW83_03080</name>
</gene>
<protein>
    <recommendedName>
        <fullName evidence="2">Transcriptional regulator</fullName>
    </recommendedName>
</protein>
<reference evidence="1" key="1">
    <citation type="journal article" date="2020" name="mSystems">
        <title>Genome- and Community-Level Interaction Insights into Carbon Utilization and Element Cycling Functions of Hydrothermarchaeota in Hydrothermal Sediment.</title>
        <authorList>
            <person name="Zhou Z."/>
            <person name="Liu Y."/>
            <person name="Xu W."/>
            <person name="Pan J."/>
            <person name="Luo Z.H."/>
            <person name="Li M."/>
        </authorList>
    </citation>
    <scope>NUCLEOTIDE SEQUENCE [LARGE SCALE GENOMIC DNA]</scope>
    <source>
        <strain evidence="1">SpSt-885</strain>
    </source>
</reference>
<name>A0A7J3SKR9_9CREN</name>
<sequence>MLFTCDSRSISIVHSSIRSCLADILLSKGYSANKVGKLLKITGAAVSYYKKGQRGAHLKEKIMGNPRYYSMLEEIANMLIEDDGKGYLEPVIEDMICRLCRELRKSDLIKNLD</sequence>
<comment type="caution">
    <text evidence="1">The sequence shown here is derived from an EMBL/GenBank/DDBJ whole genome shotgun (WGS) entry which is preliminary data.</text>
</comment>
<evidence type="ECO:0008006" key="2">
    <source>
        <dbReference type="Google" id="ProtNLM"/>
    </source>
</evidence>